<evidence type="ECO:0000256" key="2">
    <source>
        <dbReference type="PROSITE-ProRule" id="PRU00808"/>
    </source>
</evidence>
<dbReference type="OrthoDB" id="431557at2759"/>
<dbReference type="GO" id="GO:0010499">
    <property type="term" value="P:proteasomal ubiquitin-independent protein catabolic process"/>
    <property type="evidence" value="ECO:0007669"/>
    <property type="project" value="EnsemblFungi"/>
</dbReference>
<name>J8ZVU3_EDHAE</name>
<dbReference type="InterPro" id="IPR029055">
    <property type="entry name" value="Ntn_hydrolases_N"/>
</dbReference>
<dbReference type="GO" id="GO:0019773">
    <property type="term" value="C:proteasome core complex, alpha-subunit complex"/>
    <property type="evidence" value="ECO:0007669"/>
    <property type="project" value="UniProtKB-UniRule"/>
</dbReference>
<dbReference type="GO" id="GO:0080129">
    <property type="term" value="P:proteasome core complex assembly"/>
    <property type="evidence" value="ECO:0007669"/>
    <property type="project" value="EnsemblFungi"/>
</dbReference>
<dbReference type="Pfam" id="PF10584">
    <property type="entry name" value="Proteasome_A_N"/>
    <property type="match status" value="1"/>
</dbReference>
<comment type="caution">
    <text evidence="4">The sequence shown here is derived from an EMBL/GenBank/DDBJ whole genome shotgun (WGS) entry which is preliminary data.</text>
</comment>
<dbReference type="InParanoid" id="J8ZVU3"/>
<dbReference type="STRING" id="1003232.J8ZVU3"/>
<dbReference type="AlphaFoldDB" id="J8ZVU3"/>
<dbReference type="SMART" id="SM00948">
    <property type="entry name" value="Proteasome_A_N"/>
    <property type="match status" value="1"/>
</dbReference>
<comment type="similarity">
    <text evidence="2">Belongs to the peptidase T1A family.</text>
</comment>
<gene>
    <name evidence="4" type="ORF">EDEG_01917</name>
</gene>
<organism evidence="4 5">
    <name type="scientific">Edhazardia aedis (strain USNM 41457)</name>
    <name type="common">Microsporidian parasite</name>
    <dbReference type="NCBI Taxonomy" id="1003232"/>
    <lineage>
        <taxon>Eukaryota</taxon>
        <taxon>Fungi</taxon>
        <taxon>Fungi incertae sedis</taxon>
        <taxon>Microsporidia</taxon>
        <taxon>Edhazardia</taxon>
    </lineage>
</organism>
<dbReference type="InterPro" id="IPR050115">
    <property type="entry name" value="Proteasome_alpha"/>
</dbReference>
<dbReference type="Pfam" id="PF00227">
    <property type="entry name" value="Proteasome"/>
    <property type="match status" value="1"/>
</dbReference>
<accession>J8ZVU3</accession>
<dbReference type="InterPro" id="IPR023332">
    <property type="entry name" value="Proteasome_alpha-type"/>
</dbReference>
<keyword evidence="5" id="KW-1185">Reference proteome</keyword>
<evidence type="ECO:0000259" key="3">
    <source>
        <dbReference type="SMART" id="SM00948"/>
    </source>
</evidence>
<evidence type="ECO:0000313" key="4">
    <source>
        <dbReference type="EMBL" id="EJW03788.1"/>
    </source>
</evidence>
<dbReference type="FunCoup" id="J8ZVU3">
    <property type="interactions" value="211"/>
</dbReference>
<dbReference type="OMA" id="RECFKVV"/>
<dbReference type="SUPFAM" id="SSF56235">
    <property type="entry name" value="N-terminal nucleophile aminohydrolases (Ntn hydrolases)"/>
    <property type="match status" value="1"/>
</dbReference>
<dbReference type="InterPro" id="IPR000426">
    <property type="entry name" value="Proteasome_asu_N"/>
</dbReference>
<dbReference type="PROSITE" id="PS51475">
    <property type="entry name" value="PROTEASOME_ALPHA_2"/>
    <property type="match status" value="1"/>
</dbReference>
<dbReference type="PANTHER" id="PTHR11599">
    <property type="entry name" value="PROTEASOME SUBUNIT ALPHA/BETA"/>
    <property type="match status" value="1"/>
</dbReference>
<feature type="domain" description="Proteasome alpha-type subunits" evidence="3">
    <location>
        <begin position="4"/>
        <end position="26"/>
    </location>
</feature>
<dbReference type="Gene3D" id="3.60.20.10">
    <property type="entry name" value="Glutamine Phosphoribosylpyrophosphate, subunit 1, domain 1"/>
    <property type="match status" value="1"/>
</dbReference>
<dbReference type="VEuPathDB" id="MicrosporidiaDB:EDEG_01917"/>
<sequence>MYSSDARTNTFTEEGRILQVEYAIKNVSRAGTMLGYVCTDGVLLLGLKKGISSSRKEKIYKISPQIYVAMAGISSDALQLLSYARIESEKHCEHYCAEIPLKSLCTRVGELKQGFTQGGGKRPFGVSFIYAGMQNDDYALYSTDPSGSVLKWHALCCGEFEDVINASLKNGLKQGICLDEATREVMKIIKVAREIKDEDLKLFEILHFKKDEKRFLTLEEIKSYLS</sequence>
<dbReference type="InterPro" id="IPR001353">
    <property type="entry name" value="Proteasome_sua/b"/>
</dbReference>
<dbReference type="HOGENOM" id="CLU_035750_4_3_1"/>
<dbReference type="EMBL" id="AFBI03000030">
    <property type="protein sequence ID" value="EJW03788.1"/>
    <property type="molecule type" value="Genomic_DNA"/>
</dbReference>
<keyword evidence="1 2" id="KW-0647">Proteasome</keyword>
<reference evidence="5" key="2">
    <citation type="submission" date="2015-07" db="EMBL/GenBank/DDBJ databases">
        <title>Contrasting host-pathogen interactions and genome evolution in two generalist and specialist microsporidian pathogens of mosquitoes.</title>
        <authorList>
            <consortium name="The Broad Institute Genomics Platform"/>
            <consortium name="The Broad Institute Genome Sequencing Center for Infectious Disease"/>
            <person name="Cuomo C.A."/>
            <person name="Sanscrainte N.D."/>
            <person name="Goldberg J.M."/>
            <person name="Heiman D."/>
            <person name="Young S."/>
            <person name="Zeng Q."/>
            <person name="Becnel J.J."/>
            <person name="Birren B.W."/>
        </authorList>
    </citation>
    <scope>NUCLEOTIDE SEQUENCE [LARGE SCALE GENOMIC DNA]</scope>
    <source>
        <strain evidence="5">USNM 41457</strain>
    </source>
</reference>
<proteinExistence type="inferred from homology"/>
<reference evidence="4 5" key="1">
    <citation type="submission" date="2011-08" db="EMBL/GenBank/DDBJ databases">
        <authorList>
            <person name="Liu Z.J."/>
            <person name="Shi F.L."/>
            <person name="Lu J.Q."/>
            <person name="Li M."/>
            <person name="Wang Z.L."/>
        </authorList>
    </citation>
    <scope>NUCLEOTIDE SEQUENCE [LARGE SCALE GENOMIC DNA]</scope>
    <source>
        <strain evidence="4 5">USNM 41457</strain>
    </source>
</reference>
<dbReference type="Proteomes" id="UP000003163">
    <property type="component" value="Unassembled WGS sequence"/>
</dbReference>
<protein>
    <recommendedName>
        <fullName evidence="3">Proteasome alpha-type subunits domain-containing protein</fullName>
    </recommendedName>
</protein>
<evidence type="ECO:0000256" key="1">
    <source>
        <dbReference type="ARBA" id="ARBA00022942"/>
    </source>
</evidence>
<dbReference type="GO" id="GO:0043161">
    <property type="term" value="P:proteasome-mediated ubiquitin-dependent protein catabolic process"/>
    <property type="evidence" value="ECO:0007669"/>
    <property type="project" value="EnsemblFungi"/>
</dbReference>
<dbReference type="GO" id="GO:0034515">
    <property type="term" value="C:proteasome storage granule"/>
    <property type="evidence" value="ECO:0007669"/>
    <property type="project" value="EnsemblFungi"/>
</dbReference>
<evidence type="ECO:0000313" key="5">
    <source>
        <dbReference type="Proteomes" id="UP000003163"/>
    </source>
</evidence>